<protein>
    <submittedName>
        <fullName evidence="2">Uncharacterized protein</fullName>
    </submittedName>
</protein>
<reference evidence="2" key="1">
    <citation type="journal article" date="2020" name="Stud. Mycol.">
        <title>101 Dothideomycetes genomes: a test case for predicting lifestyles and emergence of pathogens.</title>
        <authorList>
            <person name="Haridas S."/>
            <person name="Albert R."/>
            <person name="Binder M."/>
            <person name="Bloem J."/>
            <person name="Labutti K."/>
            <person name="Salamov A."/>
            <person name="Andreopoulos B."/>
            <person name="Baker S."/>
            <person name="Barry K."/>
            <person name="Bills G."/>
            <person name="Bluhm B."/>
            <person name="Cannon C."/>
            <person name="Castanera R."/>
            <person name="Culley D."/>
            <person name="Daum C."/>
            <person name="Ezra D."/>
            <person name="Gonzalez J."/>
            <person name="Henrissat B."/>
            <person name="Kuo A."/>
            <person name="Liang C."/>
            <person name="Lipzen A."/>
            <person name="Lutzoni F."/>
            <person name="Magnuson J."/>
            <person name="Mondo S."/>
            <person name="Nolan M."/>
            <person name="Ohm R."/>
            <person name="Pangilinan J."/>
            <person name="Park H.-J."/>
            <person name="Ramirez L."/>
            <person name="Alfaro M."/>
            <person name="Sun H."/>
            <person name="Tritt A."/>
            <person name="Yoshinaga Y."/>
            <person name="Zwiers L.-H."/>
            <person name="Turgeon B."/>
            <person name="Goodwin S."/>
            <person name="Spatafora J."/>
            <person name="Crous P."/>
            <person name="Grigoriev I."/>
        </authorList>
    </citation>
    <scope>NUCLEOTIDE SEQUENCE</scope>
    <source>
        <strain evidence="2">ATCC 74209</strain>
    </source>
</reference>
<feature type="compositionally biased region" description="Basic and acidic residues" evidence="1">
    <location>
        <begin position="214"/>
        <end position="232"/>
    </location>
</feature>
<feature type="compositionally biased region" description="Acidic residues" evidence="1">
    <location>
        <begin position="71"/>
        <end position="91"/>
    </location>
</feature>
<sequence length="298" mass="32846">MAPITAKSITGKRKRVSREELLRDQSSPERSSSEEQSDTEDIQAIFRRAFEAKFKPIDVEPVKKAPKIVPQEEEEEEESAWSGISDEEEDKVEVVEYVDTRRSEADRASKTEMKAFMSSKPPTAPKPAPPPSKSKPKSGDDDDDITETANLKNDMALQQLLRDSHLLSSNPSASSGTTLTGALRHKSTDLTLLSLGAKKSIHTQAKMPRSHRIGITEKARQREQKRRTEARENGIILERASGGDSGGKGRVMKKREKGVGGPGVGRMRGGTLNLSRRDLADINGPPDRKGKKKGKGRR</sequence>
<feature type="region of interest" description="Disordered" evidence="1">
    <location>
        <begin position="201"/>
        <end position="298"/>
    </location>
</feature>
<feature type="compositionally biased region" description="Basic and acidic residues" evidence="1">
    <location>
        <begin position="92"/>
        <end position="113"/>
    </location>
</feature>
<dbReference type="GO" id="GO:0000462">
    <property type="term" value="P:maturation of SSU-rRNA from tricistronic rRNA transcript (SSU-rRNA, 5.8S rRNA, LSU-rRNA)"/>
    <property type="evidence" value="ECO:0007669"/>
    <property type="project" value="TreeGrafter"/>
</dbReference>
<gene>
    <name evidence="2" type="ORF">GQ43DRAFT_481198</name>
</gene>
<accession>A0A9P4MPM5</accession>
<dbReference type="OrthoDB" id="5556956at2759"/>
<feature type="region of interest" description="Disordered" evidence="1">
    <location>
        <begin position="56"/>
        <end position="185"/>
    </location>
</feature>
<comment type="caution">
    <text evidence="2">The sequence shown here is derived from an EMBL/GenBank/DDBJ whole genome shotgun (WGS) entry which is preliminary data.</text>
</comment>
<dbReference type="InterPro" id="IPR053030">
    <property type="entry name" value="Ribosomal_biogenesis_FAF1-like"/>
</dbReference>
<dbReference type="PANTHER" id="PTHR28096:SF1">
    <property type="entry name" value="PROTEIN FAF1"/>
    <property type="match status" value="1"/>
</dbReference>
<feature type="compositionally biased region" description="Basic and acidic residues" evidence="1">
    <location>
        <begin position="17"/>
        <end position="33"/>
    </location>
</feature>
<dbReference type="Proteomes" id="UP000799536">
    <property type="component" value="Unassembled WGS sequence"/>
</dbReference>
<evidence type="ECO:0000313" key="3">
    <source>
        <dbReference type="Proteomes" id="UP000799536"/>
    </source>
</evidence>
<feature type="compositionally biased region" description="Basic residues" evidence="1">
    <location>
        <begin position="289"/>
        <end position="298"/>
    </location>
</feature>
<dbReference type="PANTHER" id="PTHR28096">
    <property type="entry name" value="PROTEIN FAF1"/>
    <property type="match status" value="1"/>
</dbReference>
<dbReference type="GO" id="GO:0005730">
    <property type="term" value="C:nucleolus"/>
    <property type="evidence" value="ECO:0007669"/>
    <property type="project" value="TreeGrafter"/>
</dbReference>
<dbReference type="Pfam" id="PF15375">
    <property type="entry name" value="FSAF1"/>
    <property type="match status" value="1"/>
</dbReference>
<keyword evidence="3" id="KW-1185">Reference proteome</keyword>
<organism evidence="2 3">
    <name type="scientific">Delitschia confertaspora ATCC 74209</name>
    <dbReference type="NCBI Taxonomy" id="1513339"/>
    <lineage>
        <taxon>Eukaryota</taxon>
        <taxon>Fungi</taxon>
        <taxon>Dikarya</taxon>
        <taxon>Ascomycota</taxon>
        <taxon>Pezizomycotina</taxon>
        <taxon>Dothideomycetes</taxon>
        <taxon>Pleosporomycetidae</taxon>
        <taxon>Pleosporales</taxon>
        <taxon>Delitschiaceae</taxon>
        <taxon>Delitschia</taxon>
    </lineage>
</organism>
<evidence type="ECO:0000313" key="2">
    <source>
        <dbReference type="EMBL" id="KAF2200844.1"/>
    </source>
</evidence>
<dbReference type="InterPro" id="IPR027973">
    <property type="entry name" value="FSAF1-like"/>
</dbReference>
<proteinExistence type="predicted"/>
<feature type="compositionally biased region" description="Low complexity" evidence="1">
    <location>
        <begin position="166"/>
        <end position="175"/>
    </location>
</feature>
<name>A0A9P4MPM5_9PLEO</name>
<feature type="compositionally biased region" description="Gly residues" evidence="1">
    <location>
        <begin position="259"/>
        <end position="268"/>
    </location>
</feature>
<feature type="region of interest" description="Disordered" evidence="1">
    <location>
        <begin position="1"/>
        <end position="43"/>
    </location>
</feature>
<dbReference type="EMBL" id="ML994002">
    <property type="protein sequence ID" value="KAF2200844.1"/>
    <property type="molecule type" value="Genomic_DNA"/>
</dbReference>
<feature type="compositionally biased region" description="Pro residues" evidence="1">
    <location>
        <begin position="122"/>
        <end position="133"/>
    </location>
</feature>
<dbReference type="AlphaFoldDB" id="A0A9P4MPM5"/>
<evidence type="ECO:0000256" key="1">
    <source>
        <dbReference type="SAM" id="MobiDB-lite"/>
    </source>
</evidence>